<organism evidence="4 5">
    <name type="scientific">Tritrichomonas foetus</name>
    <dbReference type="NCBI Taxonomy" id="1144522"/>
    <lineage>
        <taxon>Eukaryota</taxon>
        <taxon>Metamonada</taxon>
        <taxon>Parabasalia</taxon>
        <taxon>Tritrichomonadida</taxon>
        <taxon>Tritrichomonadidae</taxon>
        <taxon>Tritrichomonas</taxon>
    </lineage>
</organism>
<dbReference type="Proteomes" id="UP000179807">
    <property type="component" value="Unassembled WGS sequence"/>
</dbReference>
<dbReference type="Pfam" id="PF02525">
    <property type="entry name" value="Flavodoxin_2"/>
    <property type="match status" value="1"/>
</dbReference>
<dbReference type="InterPro" id="IPR029039">
    <property type="entry name" value="Flavoprotein-like_sf"/>
</dbReference>
<evidence type="ECO:0000256" key="1">
    <source>
        <dbReference type="ARBA" id="ARBA00006252"/>
    </source>
</evidence>
<dbReference type="EMBL" id="MLAK01001248">
    <property type="protein sequence ID" value="OHS95389.1"/>
    <property type="molecule type" value="Genomic_DNA"/>
</dbReference>
<dbReference type="VEuPathDB" id="TrichDB:TRFO_10523"/>
<dbReference type="InterPro" id="IPR003680">
    <property type="entry name" value="Flavodoxin_fold"/>
</dbReference>
<dbReference type="GO" id="GO:0003955">
    <property type="term" value="F:NAD(P)H dehydrogenase (quinone) activity"/>
    <property type="evidence" value="ECO:0007669"/>
    <property type="project" value="TreeGrafter"/>
</dbReference>
<evidence type="ECO:0000256" key="2">
    <source>
        <dbReference type="ARBA" id="ARBA00023002"/>
    </source>
</evidence>
<dbReference type="GO" id="GO:0005829">
    <property type="term" value="C:cytosol"/>
    <property type="evidence" value="ECO:0007669"/>
    <property type="project" value="TreeGrafter"/>
</dbReference>
<keyword evidence="5" id="KW-1185">Reference proteome</keyword>
<dbReference type="SUPFAM" id="SSF52218">
    <property type="entry name" value="Flavoproteins"/>
    <property type="match status" value="1"/>
</dbReference>
<evidence type="ECO:0000313" key="4">
    <source>
        <dbReference type="EMBL" id="OHS95389.1"/>
    </source>
</evidence>
<dbReference type="AlphaFoldDB" id="A0A1J4JD88"/>
<proteinExistence type="inferred from homology"/>
<dbReference type="PANTHER" id="PTHR10204:SF34">
    <property type="entry name" value="NAD(P)H DEHYDROGENASE [QUINONE] 1 ISOFORM 1"/>
    <property type="match status" value="1"/>
</dbReference>
<gene>
    <name evidence="4" type="ORF">TRFO_10523</name>
</gene>
<dbReference type="Gene3D" id="3.40.50.360">
    <property type="match status" value="1"/>
</dbReference>
<feature type="domain" description="Flavodoxin-like fold" evidence="3">
    <location>
        <begin position="1"/>
        <end position="201"/>
    </location>
</feature>
<dbReference type="GeneID" id="94830214"/>
<accession>A0A1J4JD88</accession>
<comment type="similarity">
    <text evidence="1">Belongs to the NAD(P)H dehydrogenase (quinone) family.</text>
</comment>
<dbReference type="InterPro" id="IPR051545">
    <property type="entry name" value="NAD(P)H_dehydrogenase_qn"/>
</dbReference>
<name>A0A1J4JD88_9EUKA</name>
<protein>
    <submittedName>
        <fullName evidence="4">Quinone reductase</fullName>
    </submittedName>
</protein>
<reference evidence="4" key="1">
    <citation type="submission" date="2016-10" db="EMBL/GenBank/DDBJ databases">
        <authorList>
            <person name="Benchimol M."/>
            <person name="Almeida L.G."/>
            <person name="Vasconcelos A.T."/>
            <person name="Perreira-Neves A."/>
            <person name="Rosa I.A."/>
            <person name="Tasca T."/>
            <person name="Bogo M.R."/>
            <person name="de Souza W."/>
        </authorList>
    </citation>
    <scope>NUCLEOTIDE SEQUENCE [LARGE SCALE GENOMIC DNA]</scope>
    <source>
        <strain evidence="4">K</strain>
    </source>
</reference>
<keyword evidence="2" id="KW-0560">Oxidoreductase</keyword>
<comment type="caution">
    <text evidence="4">The sequence shown here is derived from an EMBL/GenBank/DDBJ whole genome shotgun (WGS) entry which is preliminary data.</text>
</comment>
<sequence length="253" mass="28638">MKVLILIAHVDPICQSSAHRIAAATKEALLEDNHEVRVVDLIREGFDRCASAYDFVSLKRPTKFNYLTEGGQDNLVQIIKTQQDHVRWCTHIIIVGPMWFFRYPACFAAYFERVWTYGFAYDCFRSGPPGLLEGKTVLCTMTTGGGAHEYSVEGPTTTLETILYPVTVGHFSFCGCKVLRSQGFYKFRHEEDSEETLKKWKLAVKNIQNRPELPVKFYKGQKEGKAYINNGQNDGNVLSGLADFTFEDGINAK</sequence>
<dbReference type="RefSeq" id="XP_068348526.1">
    <property type="nucleotide sequence ID" value="XM_068495510.1"/>
</dbReference>
<evidence type="ECO:0000313" key="5">
    <source>
        <dbReference type="Proteomes" id="UP000179807"/>
    </source>
</evidence>
<evidence type="ECO:0000259" key="3">
    <source>
        <dbReference type="Pfam" id="PF02525"/>
    </source>
</evidence>
<dbReference type="PANTHER" id="PTHR10204">
    <property type="entry name" value="NAD P H OXIDOREDUCTASE-RELATED"/>
    <property type="match status" value="1"/>
</dbReference>
<dbReference type="OrthoDB" id="26889at2759"/>